<feature type="transmembrane region" description="Helical" evidence="1">
    <location>
        <begin position="12"/>
        <end position="31"/>
    </location>
</feature>
<feature type="transmembrane region" description="Helical" evidence="1">
    <location>
        <begin position="137"/>
        <end position="163"/>
    </location>
</feature>
<evidence type="ECO:0000256" key="1">
    <source>
        <dbReference type="SAM" id="Phobius"/>
    </source>
</evidence>
<dbReference type="PANTHER" id="PTHR43849:SF2">
    <property type="entry name" value="BLL3936 PROTEIN"/>
    <property type="match status" value="1"/>
</dbReference>
<sequence>MVALVMFLIKSYTAMMAAFWAIFTLFLLSFIRKETRLTPTRLISAFEEATKLGVVVGTACATAGIIMGCLYTSGLGVRFSNIIISAAGGQLWLALVLTMIISIVLGMGMTSVGVYIILLITVIPALIKLGVEPIAAHMFAFYFGVISNITPPVALAAFAASSISGAPPMQTGFRAFKFGIASYIIPFMFVYGPSMLMIGSPGNILRTVVSGLLGITFLAGGTVGWLIRKAGILERIIMIGAALCLIAPNLKTDILGLLLMALVIYIQKAYKYPILLGKAKKLDE</sequence>
<organism evidence="3">
    <name type="scientific">marine sediment metagenome</name>
    <dbReference type="NCBI Taxonomy" id="412755"/>
    <lineage>
        <taxon>unclassified sequences</taxon>
        <taxon>metagenomes</taxon>
        <taxon>ecological metagenomes</taxon>
    </lineage>
</organism>
<reference evidence="3" key="1">
    <citation type="journal article" date="2014" name="Front. Microbiol.">
        <title>High frequency of phylogenetically diverse reductive dehalogenase-homologous genes in deep subseafloor sedimentary metagenomes.</title>
        <authorList>
            <person name="Kawai M."/>
            <person name="Futagami T."/>
            <person name="Toyoda A."/>
            <person name="Takaki Y."/>
            <person name="Nishi S."/>
            <person name="Hori S."/>
            <person name="Arai W."/>
            <person name="Tsubouchi T."/>
            <person name="Morono Y."/>
            <person name="Uchiyama I."/>
            <person name="Ito T."/>
            <person name="Fujiyama A."/>
            <person name="Inagaki F."/>
            <person name="Takami H."/>
        </authorList>
    </citation>
    <scope>NUCLEOTIDE SEQUENCE</scope>
    <source>
        <strain evidence="3">Expedition CK06-06</strain>
    </source>
</reference>
<evidence type="ECO:0000259" key="2">
    <source>
        <dbReference type="Pfam" id="PF06808"/>
    </source>
</evidence>
<feature type="transmembrane region" description="Helical" evidence="1">
    <location>
        <begin position="175"/>
        <end position="198"/>
    </location>
</feature>
<keyword evidence="1" id="KW-0472">Membrane</keyword>
<feature type="domain" description="TRAP C4-dicarboxylate transport system permease DctM subunit" evidence="2">
    <location>
        <begin position="4"/>
        <end position="199"/>
    </location>
</feature>
<dbReference type="PANTHER" id="PTHR43849">
    <property type="entry name" value="BLL3936 PROTEIN"/>
    <property type="match status" value="1"/>
</dbReference>
<evidence type="ECO:0000313" key="3">
    <source>
        <dbReference type="EMBL" id="GAI29637.1"/>
    </source>
</evidence>
<feature type="transmembrane region" description="Helical" evidence="1">
    <location>
        <begin position="239"/>
        <end position="266"/>
    </location>
</feature>
<proteinExistence type="predicted"/>
<dbReference type="EMBL" id="BARV01016665">
    <property type="protein sequence ID" value="GAI29637.1"/>
    <property type="molecule type" value="Genomic_DNA"/>
</dbReference>
<feature type="transmembrane region" description="Helical" evidence="1">
    <location>
        <begin position="52"/>
        <end position="73"/>
    </location>
</feature>
<accession>X1MDC1</accession>
<protein>
    <recommendedName>
        <fullName evidence="2">TRAP C4-dicarboxylate transport system permease DctM subunit domain-containing protein</fullName>
    </recommendedName>
</protein>
<dbReference type="Pfam" id="PF06808">
    <property type="entry name" value="DctM"/>
    <property type="match status" value="1"/>
</dbReference>
<feature type="transmembrane region" description="Helical" evidence="1">
    <location>
        <begin position="79"/>
        <end position="105"/>
    </location>
</feature>
<comment type="caution">
    <text evidence="3">The sequence shown here is derived from an EMBL/GenBank/DDBJ whole genome shotgun (WGS) entry which is preliminary data.</text>
</comment>
<dbReference type="InterPro" id="IPR010656">
    <property type="entry name" value="DctM"/>
</dbReference>
<gene>
    <name evidence="3" type="ORF">S06H3_28544</name>
</gene>
<feature type="transmembrane region" description="Helical" evidence="1">
    <location>
        <begin position="112"/>
        <end position="131"/>
    </location>
</feature>
<keyword evidence="1" id="KW-0812">Transmembrane</keyword>
<feature type="transmembrane region" description="Helical" evidence="1">
    <location>
        <begin position="204"/>
        <end position="227"/>
    </location>
</feature>
<keyword evidence="1" id="KW-1133">Transmembrane helix</keyword>
<dbReference type="AlphaFoldDB" id="X1MDC1"/>
<name>X1MDC1_9ZZZZ</name>